<dbReference type="RefSeq" id="WP_093056156.1">
    <property type="nucleotide sequence ID" value="NZ_FOGT01000029.1"/>
</dbReference>
<organism evidence="2 3">
    <name type="scientific">Salipaludibacillus aurantiacus</name>
    <dbReference type="NCBI Taxonomy" id="1601833"/>
    <lineage>
        <taxon>Bacteria</taxon>
        <taxon>Bacillati</taxon>
        <taxon>Bacillota</taxon>
        <taxon>Bacilli</taxon>
        <taxon>Bacillales</taxon>
        <taxon>Bacillaceae</taxon>
    </lineage>
</organism>
<reference evidence="3" key="1">
    <citation type="submission" date="2016-10" db="EMBL/GenBank/DDBJ databases">
        <authorList>
            <person name="Varghese N."/>
            <person name="Submissions S."/>
        </authorList>
    </citation>
    <scope>NUCLEOTIDE SEQUENCE [LARGE SCALE GENOMIC DNA]</scope>
    <source>
        <strain evidence="3">S9</strain>
    </source>
</reference>
<keyword evidence="3" id="KW-1185">Reference proteome</keyword>
<protein>
    <submittedName>
        <fullName evidence="2">Putative amidase domain-containing protein</fullName>
    </submittedName>
</protein>
<dbReference type="STRING" id="1601833.SAMN05518684_12927"/>
<evidence type="ECO:0000313" key="2">
    <source>
        <dbReference type="EMBL" id="SES42567.1"/>
    </source>
</evidence>
<evidence type="ECO:0000313" key="3">
    <source>
        <dbReference type="Proteomes" id="UP000198571"/>
    </source>
</evidence>
<dbReference type="PANTHER" id="PTHR40032:SF1">
    <property type="entry name" value="EXPORTED PROTEIN"/>
    <property type="match status" value="1"/>
</dbReference>
<dbReference type="EMBL" id="FOGT01000029">
    <property type="protein sequence ID" value="SES42567.1"/>
    <property type="molecule type" value="Genomic_DNA"/>
</dbReference>
<dbReference type="OrthoDB" id="9812429at2"/>
<dbReference type="PANTHER" id="PTHR40032">
    <property type="entry name" value="EXPORTED PROTEIN-RELATED"/>
    <property type="match status" value="1"/>
</dbReference>
<feature type="domain" description="Putative amidase" evidence="1">
    <location>
        <begin position="151"/>
        <end position="302"/>
    </location>
</feature>
<gene>
    <name evidence="2" type="ORF">SAMN05518684_12927</name>
</gene>
<evidence type="ECO:0000259" key="1">
    <source>
        <dbReference type="Pfam" id="PF12671"/>
    </source>
</evidence>
<dbReference type="AlphaFoldDB" id="A0A1H9X9L3"/>
<dbReference type="InterPro" id="IPR024301">
    <property type="entry name" value="Amidase_6"/>
</dbReference>
<accession>A0A1H9X9L3</accession>
<name>A0A1H9X9L3_9BACI</name>
<proteinExistence type="predicted"/>
<dbReference type="Proteomes" id="UP000198571">
    <property type="component" value="Unassembled WGS sequence"/>
</dbReference>
<sequence>MKDIMEVMKNYWENSCYPYISGGEKAEITLPFVREDEAEAAERKLANLKRREAKIVKNMVDGYIINHHQSSYRTLLDYLVTLEHFIYHKNKPYLETQIQARRAVIDNGELIDDYVLEPDGFFGTCEKEYFENEGLNQTQSRDHSDAEIRFSYNRLAAVRYAERWWNDYNPAYRRFENDCTNYISQCLKAGGAPMRGLPVRNQGWWYQEPQWSFSWSVAHSLRWYLSGSNKGLRAVEVNSPEELMKGDVICYDFTGDDRWQHTTIVVDKDADYMPLVNAHTTNSRMRYWAYEDSTAWTPEIRYKFFHITG</sequence>
<dbReference type="Pfam" id="PF12671">
    <property type="entry name" value="Amidase_6"/>
    <property type="match status" value="1"/>
</dbReference>